<organism evidence="2 3">
    <name type="scientific">Rhizobium tumorigenes</name>
    <dbReference type="NCBI Taxonomy" id="2041385"/>
    <lineage>
        <taxon>Bacteria</taxon>
        <taxon>Pseudomonadati</taxon>
        <taxon>Pseudomonadota</taxon>
        <taxon>Alphaproteobacteria</taxon>
        <taxon>Hyphomicrobiales</taxon>
        <taxon>Rhizobiaceae</taxon>
        <taxon>Rhizobium/Agrobacterium group</taxon>
        <taxon>Rhizobium</taxon>
    </lineage>
</organism>
<sequence>MSNAHTETGAPHNSDRNFVSGRQSAQTQYAEGGNASYGSISQEQDGDALHTHSNDTLVMLQLASFEGRAM</sequence>
<reference evidence="3" key="2">
    <citation type="journal article" date="2023" name="MicrobiologyOpen">
        <title>Genomics of the tumorigenes clade of the family Rhizobiaceae and description of Rhizobium rhododendri sp. nov.</title>
        <authorList>
            <person name="Kuzmanovic N."/>
            <person name="diCenzo G.C."/>
            <person name="Bunk B."/>
            <person name="Sproeer C."/>
            <person name="Fruehling A."/>
            <person name="Neumann-Schaal M."/>
            <person name="Overmann J."/>
            <person name="Smalla K."/>
        </authorList>
    </citation>
    <scope>NUCLEOTIDE SEQUENCE [LARGE SCALE GENOMIC DNA]</scope>
    <source>
        <strain evidence="3">1078</strain>
    </source>
</reference>
<dbReference type="Proteomes" id="UP000249499">
    <property type="component" value="Chromosome"/>
</dbReference>
<dbReference type="EMBL" id="CP117255">
    <property type="protein sequence ID" value="WFR96101.1"/>
    <property type="molecule type" value="Genomic_DNA"/>
</dbReference>
<protein>
    <submittedName>
        <fullName evidence="2">Uncharacterized protein</fullName>
    </submittedName>
</protein>
<evidence type="ECO:0000313" key="2">
    <source>
        <dbReference type="EMBL" id="WFR96101.1"/>
    </source>
</evidence>
<evidence type="ECO:0000313" key="3">
    <source>
        <dbReference type="Proteomes" id="UP000249499"/>
    </source>
</evidence>
<dbReference type="KEGG" id="rtu:PR017_02825"/>
<accession>A0AAF1KUW3</accession>
<evidence type="ECO:0000256" key="1">
    <source>
        <dbReference type="SAM" id="MobiDB-lite"/>
    </source>
</evidence>
<proteinExistence type="predicted"/>
<keyword evidence="3" id="KW-1185">Reference proteome</keyword>
<dbReference type="RefSeq" id="WP_111220127.1">
    <property type="nucleotide sequence ID" value="NZ_CP117255.1"/>
</dbReference>
<feature type="compositionally biased region" description="Polar residues" evidence="1">
    <location>
        <begin position="16"/>
        <end position="29"/>
    </location>
</feature>
<reference evidence="2 3" key="1">
    <citation type="journal article" date="2018" name="Sci. Rep.">
        <title>Rhizobium tumorigenes sp. nov., a novel plant tumorigenic bacterium isolated from cane gall tumors on thornless blackberry.</title>
        <authorList>
            <person name="Kuzmanovi N."/>
            <person name="Smalla K."/>
            <person name="Gronow S."/>
            <person name="PuBawska J."/>
        </authorList>
    </citation>
    <scope>NUCLEOTIDE SEQUENCE [LARGE SCALE GENOMIC DNA]</scope>
    <source>
        <strain evidence="2 3">1078</strain>
    </source>
</reference>
<dbReference type="AlphaFoldDB" id="A0AAF1KUW3"/>
<gene>
    <name evidence="2" type="ORF">PR017_02825</name>
</gene>
<feature type="region of interest" description="Disordered" evidence="1">
    <location>
        <begin position="1"/>
        <end position="52"/>
    </location>
</feature>
<name>A0AAF1KUW3_9HYPH</name>